<evidence type="ECO:0000313" key="3">
    <source>
        <dbReference type="Proteomes" id="UP000275394"/>
    </source>
</evidence>
<feature type="transmembrane region" description="Helical" evidence="1">
    <location>
        <begin position="97"/>
        <end position="121"/>
    </location>
</feature>
<reference evidence="2 3" key="1">
    <citation type="submission" date="2018-11" db="EMBL/GenBank/DDBJ databases">
        <title>Genomic Encyclopedia of Type Strains, Phase IV (KMG-IV): sequencing the most valuable type-strain genomes for metagenomic binning, comparative biology and taxonomic classification.</title>
        <authorList>
            <person name="Goeker M."/>
        </authorList>
    </citation>
    <scope>NUCLEOTIDE SEQUENCE [LARGE SCALE GENOMIC DNA]</scope>
    <source>
        <strain evidence="2 3">DSM 100316</strain>
    </source>
</reference>
<evidence type="ECO:0000313" key="2">
    <source>
        <dbReference type="EMBL" id="ROS05353.1"/>
    </source>
</evidence>
<comment type="caution">
    <text evidence="2">The sequence shown here is derived from an EMBL/GenBank/DDBJ whole genome shotgun (WGS) entry which is preliminary data.</text>
</comment>
<organism evidence="2 3">
    <name type="scientific">Sinobacterium caligoides</name>
    <dbReference type="NCBI Taxonomy" id="933926"/>
    <lineage>
        <taxon>Bacteria</taxon>
        <taxon>Pseudomonadati</taxon>
        <taxon>Pseudomonadota</taxon>
        <taxon>Gammaproteobacteria</taxon>
        <taxon>Cellvibrionales</taxon>
        <taxon>Spongiibacteraceae</taxon>
        <taxon>Sinobacterium</taxon>
    </lineage>
</organism>
<evidence type="ECO:0000256" key="1">
    <source>
        <dbReference type="SAM" id="Phobius"/>
    </source>
</evidence>
<dbReference type="RefSeq" id="WP_123711269.1">
    <property type="nucleotide sequence ID" value="NZ_RKHR01000003.1"/>
</dbReference>
<dbReference type="Proteomes" id="UP000275394">
    <property type="component" value="Unassembled WGS sequence"/>
</dbReference>
<feature type="transmembrane region" description="Helical" evidence="1">
    <location>
        <begin position="161"/>
        <end position="184"/>
    </location>
</feature>
<feature type="transmembrane region" description="Helical" evidence="1">
    <location>
        <begin position="57"/>
        <end position="77"/>
    </location>
</feature>
<feature type="transmembrane region" description="Helical" evidence="1">
    <location>
        <begin position="19"/>
        <end position="45"/>
    </location>
</feature>
<dbReference type="AlphaFoldDB" id="A0A3N2DZQ4"/>
<gene>
    <name evidence="2" type="ORF">EDC56_0883</name>
</gene>
<keyword evidence="1" id="KW-0472">Membrane</keyword>
<dbReference type="EMBL" id="RKHR01000003">
    <property type="protein sequence ID" value="ROS05353.1"/>
    <property type="molecule type" value="Genomic_DNA"/>
</dbReference>
<keyword evidence="3" id="KW-1185">Reference proteome</keyword>
<sequence length="225" mass="25742">MDDFILPLADSWRFFKQHWLAICSLLLPFAVPLDILSTAASQFALHDEAYRHAPAMVNILEALLYPIFQGALILYVAETIRGQHHSNGEYYRRALQFWLPLFLVYIVSALAMIVGFMLFIIPGFIILSRLAFAEFYCLFDRTTSTVALNTSWQKTRPQQWLLFKGIVSIFILIMLPLLTVEYLLNTLGLWQPSFAAITAIIASMLSSLFIIFAFRVFTDEQTLTS</sequence>
<proteinExistence type="predicted"/>
<name>A0A3N2DZQ4_9GAMM</name>
<evidence type="ECO:0008006" key="4">
    <source>
        <dbReference type="Google" id="ProtNLM"/>
    </source>
</evidence>
<protein>
    <recommendedName>
        <fullName evidence="4">Glycerophosphoryl diester phosphodiesterase membrane domain-containing protein</fullName>
    </recommendedName>
</protein>
<keyword evidence="1" id="KW-1133">Transmembrane helix</keyword>
<feature type="transmembrane region" description="Helical" evidence="1">
    <location>
        <begin position="196"/>
        <end position="217"/>
    </location>
</feature>
<accession>A0A3N2DZQ4</accession>
<dbReference type="OrthoDB" id="6366276at2"/>
<keyword evidence="1" id="KW-0812">Transmembrane</keyword>